<keyword evidence="3" id="KW-0132">Cell division</keyword>
<dbReference type="Gene3D" id="1.10.472.10">
    <property type="entry name" value="Cyclin-like"/>
    <property type="match status" value="2"/>
</dbReference>
<feature type="domain" description="Cyclin-like" evidence="10">
    <location>
        <begin position="310"/>
        <end position="392"/>
    </location>
</feature>
<dbReference type="AlphaFoldDB" id="A0AAN8ADD4"/>
<evidence type="ECO:0000256" key="5">
    <source>
        <dbReference type="ARBA" id="ARBA00023306"/>
    </source>
</evidence>
<evidence type="ECO:0000256" key="3">
    <source>
        <dbReference type="ARBA" id="ARBA00022618"/>
    </source>
</evidence>
<dbReference type="SUPFAM" id="SSF47954">
    <property type="entry name" value="Cyclin-like"/>
    <property type="match status" value="2"/>
</dbReference>
<dbReference type="InterPro" id="IPR006671">
    <property type="entry name" value="Cyclin_N"/>
</dbReference>
<sequence>MTNCSQEKPASLKRKSRYVGTNPSDMNFNTNAHCSSHTSKENILHSSQTDAVHFQRGKQRTVLGVLSENEQHGLSYSQGSQFSKKSSISDSSQLAFLGHLSSSSFDVYVEEACEVVLAPSGQEVVSESYNLEAETNADLRFLMELSISSGHDASMQSEPDESLMSKEVMCVSDYAEDIHLYLRESERKSRPSPDYLEKHPEITNGMRVILVDWLVEVVQEYRLRSETLHLAVNYLDRFLSYTASVKRSKLQLVGTAALMIAAKYEEICPPELNEFVYTTDSTYTSKQLVSMEHVFLKVLSFRMAAPTTNQFLRLFMSIHSVCTITENLSQYVAELSLLEIDPFLQYTPSLVAAGAYCLASYIVNKSLWPESLHAFTGYTTAKIVPCMTALHKLYISAESRPQQAIREKYKTSKYFRVSLIAAPAALTCMSNCPTLLGASAKT</sequence>
<keyword evidence="5" id="KW-0131">Cell cycle</keyword>
<proteinExistence type="inferred from homology"/>
<dbReference type="PROSITE" id="PS00292">
    <property type="entry name" value="CYCLINS"/>
    <property type="match status" value="1"/>
</dbReference>
<reference evidence="12 13" key="1">
    <citation type="journal article" date="2023" name="Genes (Basel)">
        <title>Chromosome-Level Genome Assembly and Circadian Gene Repertoire of the Patagonia Blennie Eleginops maclovinus-The Closest Ancestral Proxy of Antarctic Cryonotothenioids.</title>
        <authorList>
            <person name="Cheng C.C."/>
            <person name="Rivera-Colon A.G."/>
            <person name="Minhas B.F."/>
            <person name="Wilson L."/>
            <person name="Rayamajhi N."/>
            <person name="Vargas-Chacoff L."/>
            <person name="Catchen J.M."/>
        </authorList>
    </citation>
    <scope>NUCLEOTIDE SEQUENCE [LARGE SCALE GENOMIC DNA]</scope>
    <source>
        <strain evidence="12">JMC-PN-2008</strain>
    </source>
</reference>
<dbReference type="InterPro" id="IPR013763">
    <property type="entry name" value="Cyclin-like_dom"/>
</dbReference>
<keyword evidence="13" id="KW-1185">Reference proteome</keyword>
<evidence type="ECO:0000256" key="9">
    <source>
        <dbReference type="SAM" id="MobiDB-lite"/>
    </source>
</evidence>
<comment type="similarity">
    <text evidence="2">Belongs to the cyclin family. Cyclin AB subfamily.</text>
</comment>
<evidence type="ECO:0000259" key="10">
    <source>
        <dbReference type="SMART" id="SM00385"/>
    </source>
</evidence>
<comment type="function">
    <text evidence="1">Essential for the control of the cell cycle at the G2/M (mitosis) transition.</text>
</comment>
<feature type="domain" description="Cyclin C-terminal" evidence="11">
    <location>
        <begin position="306"/>
        <end position="423"/>
    </location>
</feature>
<gene>
    <name evidence="12" type="ORF">PBY51_002711</name>
</gene>
<dbReference type="GO" id="GO:0051301">
    <property type="term" value="P:cell division"/>
    <property type="evidence" value="ECO:0007669"/>
    <property type="project" value="UniProtKB-KW"/>
</dbReference>
<keyword evidence="4 8" id="KW-0195">Cyclin</keyword>
<dbReference type="InterPro" id="IPR039361">
    <property type="entry name" value="Cyclin"/>
</dbReference>
<evidence type="ECO:0000259" key="11">
    <source>
        <dbReference type="SMART" id="SM01332"/>
    </source>
</evidence>
<dbReference type="CDD" id="cd20504">
    <property type="entry name" value="CYCLIN_CCNA_rpt1"/>
    <property type="match status" value="1"/>
</dbReference>
<evidence type="ECO:0000256" key="4">
    <source>
        <dbReference type="ARBA" id="ARBA00023127"/>
    </source>
</evidence>
<evidence type="ECO:0000256" key="6">
    <source>
        <dbReference type="ARBA" id="ARBA00025821"/>
    </source>
</evidence>
<dbReference type="Pfam" id="PF02984">
    <property type="entry name" value="Cyclin_C"/>
    <property type="match status" value="1"/>
</dbReference>
<reference evidence="12 13" key="2">
    <citation type="journal article" date="2023" name="Mol. Biol. Evol.">
        <title>Genomics of Secondarily Temperate Adaptation in the Only Non-Antarctic Icefish.</title>
        <authorList>
            <person name="Rivera-Colon A.G."/>
            <person name="Rayamajhi N."/>
            <person name="Minhas B.F."/>
            <person name="Madrigal G."/>
            <person name="Bilyk K.T."/>
            <person name="Yoon V."/>
            <person name="Hune M."/>
            <person name="Gregory S."/>
            <person name="Cheng C.H.C."/>
            <person name="Catchen J.M."/>
        </authorList>
    </citation>
    <scope>NUCLEOTIDE SEQUENCE [LARGE SCALE GENOMIC DNA]</scope>
    <source>
        <strain evidence="12">JMC-PN-2008</strain>
    </source>
</reference>
<dbReference type="SMART" id="SM01332">
    <property type="entry name" value="Cyclin_C"/>
    <property type="match status" value="1"/>
</dbReference>
<comment type="caution">
    <text evidence="12">The sequence shown here is derived from an EMBL/GenBank/DDBJ whole genome shotgun (WGS) entry which is preliminary data.</text>
</comment>
<dbReference type="InterPro" id="IPR004367">
    <property type="entry name" value="Cyclin_C-dom"/>
</dbReference>
<dbReference type="InterPro" id="IPR048258">
    <property type="entry name" value="Cyclins_cyclin-box"/>
</dbReference>
<dbReference type="SMART" id="SM00385">
    <property type="entry name" value="CYCLIN"/>
    <property type="match status" value="2"/>
</dbReference>
<evidence type="ECO:0000256" key="1">
    <source>
        <dbReference type="ARBA" id="ARBA00003222"/>
    </source>
</evidence>
<evidence type="ECO:0000256" key="7">
    <source>
        <dbReference type="ARBA" id="ARBA00040980"/>
    </source>
</evidence>
<evidence type="ECO:0000313" key="12">
    <source>
        <dbReference type="EMBL" id="KAK5858581.1"/>
    </source>
</evidence>
<evidence type="ECO:0000256" key="8">
    <source>
        <dbReference type="RuleBase" id="RU000383"/>
    </source>
</evidence>
<evidence type="ECO:0000256" key="2">
    <source>
        <dbReference type="ARBA" id="ARBA00006955"/>
    </source>
</evidence>
<dbReference type="EMBL" id="JAUZQC010000015">
    <property type="protein sequence ID" value="KAK5858581.1"/>
    <property type="molecule type" value="Genomic_DNA"/>
</dbReference>
<organism evidence="12 13">
    <name type="scientific">Eleginops maclovinus</name>
    <name type="common">Patagonian blennie</name>
    <name type="synonym">Eleginus maclovinus</name>
    <dbReference type="NCBI Taxonomy" id="56733"/>
    <lineage>
        <taxon>Eukaryota</taxon>
        <taxon>Metazoa</taxon>
        <taxon>Chordata</taxon>
        <taxon>Craniata</taxon>
        <taxon>Vertebrata</taxon>
        <taxon>Euteleostomi</taxon>
        <taxon>Actinopterygii</taxon>
        <taxon>Neopterygii</taxon>
        <taxon>Teleostei</taxon>
        <taxon>Neoteleostei</taxon>
        <taxon>Acanthomorphata</taxon>
        <taxon>Eupercaria</taxon>
        <taxon>Perciformes</taxon>
        <taxon>Notothenioidei</taxon>
        <taxon>Eleginopidae</taxon>
        <taxon>Eleginops</taxon>
    </lineage>
</organism>
<dbReference type="PANTHER" id="PTHR10177">
    <property type="entry name" value="CYCLINS"/>
    <property type="match status" value="1"/>
</dbReference>
<name>A0AAN8ADD4_ELEMC</name>
<evidence type="ECO:0000313" key="13">
    <source>
        <dbReference type="Proteomes" id="UP001346869"/>
    </source>
</evidence>
<feature type="domain" description="Cyclin-like" evidence="10">
    <location>
        <begin position="212"/>
        <end position="297"/>
    </location>
</feature>
<dbReference type="InterPro" id="IPR036915">
    <property type="entry name" value="Cyclin-like_sf"/>
</dbReference>
<accession>A0AAN8ADD4</accession>
<feature type="compositionally biased region" description="Polar residues" evidence="9">
    <location>
        <begin position="19"/>
        <end position="29"/>
    </location>
</feature>
<dbReference type="FunFam" id="1.10.472.10:FF:000001">
    <property type="entry name" value="G2/mitotic-specific cyclin"/>
    <property type="match status" value="1"/>
</dbReference>
<dbReference type="Proteomes" id="UP001346869">
    <property type="component" value="Unassembled WGS sequence"/>
</dbReference>
<dbReference type="Pfam" id="PF00134">
    <property type="entry name" value="Cyclin_N"/>
    <property type="match status" value="1"/>
</dbReference>
<protein>
    <recommendedName>
        <fullName evidence="7">G2/mitotic-specific cyclin-B2</fullName>
    </recommendedName>
</protein>
<comment type="subunit">
    <text evidence="6">Interacts with the CDK1 protein kinase to form a serine/threonine kinase holoenzyme complex also known as maturation promoting factor (MPF). The cyclin subunit imparts substrate specificity to the complex.</text>
</comment>
<feature type="region of interest" description="Disordered" evidence="9">
    <location>
        <begin position="1"/>
        <end position="29"/>
    </location>
</feature>